<dbReference type="InterPro" id="IPR000892">
    <property type="entry name" value="Ribosomal_eS26"/>
</dbReference>
<dbReference type="InterPro" id="IPR038551">
    <property type="entry name" value="Ribosomal_eS26_sf"/>
</dbReference>
<gene>
    <name evidence="5" type="ORF">ALC53_12929</name>
</gene>
<sequence length="249" mass="28563">MLSNGKLQNLEIFYYTGPVVLQHKQTYMLFFTLHVAIAILARRNLYQEELINFAEALFHHFVESFEILYGEFDVETKERSGRPKVYEDAELEALLDEDSCQTQKELALTLGVTQQTISHLKSLGMHNARPHVAAPVKPTCKRRNGGRAKHGRGHVNPVRCTNCARCVPKDKAIKKFVIRNIVEAAAVRDITEASFYQSYQLPKLYAKLHYCVSCAIHSKVVRNRSKADRRIRTPPVRNFPRVIVFIKIL</sequence>
<comment type="similarity">
    <text evidence="1 4">Belongs to the eukaryotic ribosomal protein eS26 family.</text>
</comment>
<dbReference type="EMBL" id="KQ976724">
    <property type="protein sequence ID" value="KYM76635.1"/>
    <property type="molecule type" value="Genomic_DNA"/>
</dbReference>
<dbReference type="GO" id="GO:0022627">
    <property type="term" value="C:cytosolic small ribosomal subunit"/>
    <property type="evidence" value="ECO:0007669"/>
    <property type="project" value="TreeGrafter"/>
</dbReference>
<evidence type="ECO:0000256" key="2">
    <source>
        <dbReference type="ARBA" id="ARBA00022980"/>
    </source>
</evidence>
<dbReference type="FunFam" id="3.30.1740.20:FF:000001">
    <property type="entry name" value="40S ribosomal protein S26"/>
    <property type="match status" value="1"/>
</dbReference>
<dbReference type="STRING" id="520822.A0A151HYD1"/>
<keyword evidence="3 4" id="KW-0687">Ribonucleoprotein</keyword>
<protein>
    <recommendedName>
        <fullName evidence="4">40S ribosomal protein S26</fullName>
    </recommendedName>
</protein>
<dbReference type="Pfam" id="PF01283">
    <property type="entry name" value="Ribosomal_S26e"/>
    <property type="match status" value="1"/>
</dbReference>
<reference evidence="5 6" key="1">
    <citation type="submission" date="2015-09" db="EMBL/GenBank/DDBJ databases">
        <title>Atta colombica WGS genome.</title>
        <authorList>
            <person name="Nygaard S."/>
            <person name="Hu H."/>
            <person name="Boomsma J."/>
            <person name="Zhang G."/>
        </authorList>
    </citation>
    <scope>NUCLEOTIDE SEQUENCE [LARGE SCALE GENOMIC DNA]</scope>
    <source>
        <strain evidence="5">Treedump-2</strain>
        <tissue evidence="5">Whole body</tissue>
    </source>
</reference>
<dbReference type="Gene3D" id="1.10.10.10">
    <property type="entry name" value="Winged helix-like DNA-binding domain superfamily/Winged helix DNA-binding domain"/>
    <property type="match status" value="1"/>
</dbReference>
<organism evidence="5 6">
    <name type="scientific">Atta colombica</name>
    <dbReference type="NCBI Taxonomy" id="520822"/>
    <lineage>
        <taxon>Eukaryota</taxon>
        <taxon>Metazoa</taxon>
        <taxon>Ecdysozoa</taxon>
        <taxon>Arthropoda</taxon>
        <taxon>Hexapoda</taxon>
        <taxon>Insecta</taxon>
        <taxon>Pterygota</taxon>
        <taxon>Neoptera</taxon>
        <taxon>Endopterygota</taxon>
        <taxon>Hymenoptera</taxon>
        <taxon>Apocrita</taxon>
        <taxon>Aculeata</taxon>
        <taxon>Formicoidea</taxon>
        <taxon>Formicidae</taxon>
        <taxon>Myrmicinae</taxon>
        <taxon>Atta</taxon>
    </lineage>
</organism>
<dbReference type="GO" id="GO:0003735">
    <property type="term" value="F:structural constituent of ribosome"/>
    <property type="evidence" value="ECO:0007669"/>
    <property type="project" value="InterPro"/>
</dbReference>
<dbReference type="GO" id="GO:0006412">
    <property type="term" value="P:translation"/>
    <property type="evidence" value="ECO:0007669"/>
    <property type="project" value="InterPro"/>
</dbReference>
<accession>A0A151HYD1</accession>
<dbReference type="PANTHER" id="PTHR12538:SF0">
    <property type="entry name" value="40S RIBOSOMAL PROTEIN S26"/>
    <property type="match status" value="1"/>
</dbReference>
<dbReference type="InterPro" id="IPR036388">
    <property type="entry name" value="WH-like_DNA-bd_sf"/>
</dbReference>
<dbReference type="InterPro" id="IPR047864">
    <property type="entry name" value="Ribosomal_eS26_CS"/>
</dbReference>
<dbReference type="Gene3D" id="3.30.1740.20">
    <property type="entry name" value="Ribosomal protein S26e"/>
    <property type="match status" value="1"/>
</dbReference>
<evidence type="ECO:0000256" key="3">
    <source>
        <dbReference type="ARBA" id="ARBA00023274"/>
    </source>
</evidence>
<dbReference type="Proteomes" id="UP000078540">
    <property type="component" value="Unassembled WGS sequence"/>
</dbReference>
<keyword evidence="2 4" id="KW-0689">Ribosomal protein</keyword>
<evidence type="ECO:0000256" key="1">
    <source>
        <dbReference type="ARBA" id="ARBA00008596"/>
    </source>
</evidence>
<dbReference type="PANTHER" id="PTHR12538">
    <property type="entry name" value="40S RIBOSOMAL PROTEIN S26"/>
    <property type="match status" value="1"/>
</dbReference>
<proteinExistence type="inferred from homology"/>
<name>A0A151HYD1_9HYME</name>
<evidence type="ECO:0000313" key="6">
    <source>
        <dbReference type="Proteomes" id="UP000078540"/>
    </source>
</evidence>
<keyword evidence="6" id="KW-1185">Reference proteome</keyword>
<evidence type="ECO:0000313" key="5">
    <source>
        <dbReference type="EMBL" id="KYM76635.1"/>
    </source>
</evidence>
<evidence type="ECO:0000256" key="4">
    <source>
        <dbReference type="RuleBase" id="RU363128"/>
    </source>
</evidence>
<dbReference type="GO" id="GO:0003729">
    <property type="term" value="F:mRNA binding"/>
    <property type="evidence" value="ECO:0007669"/>
    <property type="project" value="TreeGrafter"/>
</dbReference>
<dbReference type="PROSITE" id="PS00733">
    <property type="entry name" value="RIBOSOMAL_S26E"/>
    <property type="match status" value="1"/>
</dbReference>
<dbReference type="AlphaFoldDB" id="A0A151HYD1"/>